<keyword evidence="2" id="KW-1185">Reference proteome</keyword>
<dbReference type="EMBL" id="JBJQOH010000006">
    <property type="protein sequence ID" value="KAL3683053.1"/>
    <property type="molecule type" value="Genomic_DNA"/>
</dbReference>
<evidence type="ECO:0000313" key="1">
    <source>
        <dbReference type="EMBL" id="KAL3683053.1"/>
    </source>
</evidence>
<reference evidence="1 2" key="1">
    <citation type="submission" date="2024-09" db="EMBL/GenBank/DDBJ databases">
        <title>Chromosome-scale assembly of Riccia sorocarpa.</title>
        <authorList>
            <person name="Paukszto L."/>
        </authorList>
    </citation>
    <scope>NUCLEOTIDE SEQUENCE [LARGE SCALE GENOMIC DNA]</scope>
    <source>
        <strain evidence="1">LP-2024</strain>
        <tissue evidence="1">Aerial parts of the thallus</tissue>
    </source>
</reference>
<evidence type="ECO:0008006" key="3">
    <source>
        <dbReference type="Google" id="ProtNLM"/>
    </source>
</evidence>
<dbReference type="Proteomes" id="UP001633002">
    <property type="component" value="Unassembled WGS sequence"/>
</dbReference>
<protein>
    <recommendedName>
        <fullName evidence="3">Transposase</fullName>
    </recommendedName>
</protein>
<name>A0ABD3GV91_9MARC</name>
<dbReference type="AlphaFoldDB" id="A0ABD3GV91"/>
<gene>
    <name evidence="1" type="ORF">R1sor_001075</name>
</gene>
<proteinExistence type="predicted"/>
<evidence type="ECO:0000313" key="2">
    <source>
        <dbReference type="Proteomes" id="UP001633002"/>
    </source>
</evidence>
<accession>A0ABD3GV91</accession>
<sequence>MVNYTNRVMTALEFAMGHEIAWPDRQERAVNSAHFAGLGFPGCIGLVDGTLVKLSQRPHDDGETCSDRKSNYSIMYMLFATRTSASYTFSLECMVVATT</sequence>
<comment type="caution">
    <text evidence="1">The sequence shown here is derived from an EMBL/GenBank/DDBJ whole genome shotgun (WGS) entry which is preliminary data.</text>
</comment>
<organism evidence="1 2">
    <name type="scientific">Riccia sorocarpa</name>
    <dbReference type="NCBI Taxonomy" id="122646"/>
    <lineage>
        <taxon>Eukaryota</taxon>
        <taxon>Viridiplantae</taxon>
        <taxon>Streptophyta</taxon>
        <taxon>Embryophyta</taxon>
        <taxon>Marchantiophyta</taxon>
        <taxon>Marchantiopsida</taxon>
        <taxon>Marchantiidae</taxon>
        <taxon>Marchantiales</taxon>
        <taxon>Ricciaceae</taxon>
        <taxon>Riccia</taxon>
    </lineage>
</organism>